<keyword evidence="5" id="KW-0460">Magnesium</keyword>
<evidence type="ECO:0000256" key="1">
    <source>
        <dbReference type="ARBA" id="ARBA00007967"/>
    </source>
</evidence>
<keyword evidence="7" id="KW-1185">Reference proteome</keyword>
<evidence type="ECO:0000256" key="3">
    <source>
        <dbReference type="ARBA" id="ARBA00022679"/>
    </source>
</evidence>
<dbReference type="InterPro" id="IPR005299">
    <property type="entry name" value="MeTrfase_7"/>
</dbReference>
<dbReference type="EMBL" id="JBJKTR010000016">
    <property type="protein sequence ID" value="KAL3339592.1"/>
    <property type="molecule type" value="Genomic_DNA"/>
</dbReference>
<name>A0ABD2S7K2_9SOLN</name>
<evidence type="ECO:0000313" key="7">
    <source>
        <dbReference type="Proteomes" id="UP001627284"/>
    </source>
</evidence>
<keyword evidence="2" id="KW-0489">Methyltransferase</keyword>
<dbReference type="GO" id="GO:0046872">
    <property type="term" value="F:metal ion binding"/>
    <property type="evidence" value="ECO:0007669"/>
    <property type="project" value="UniProtKB-KW"/>
</dbReference>
<reference evidence="6 7" key="1">
    <citation type="submission" date="2024-05" db="EMBL/GenBank/DDBJ databases">
        <title>De novo assembly of an allotetraploid wild potato.</title>
        <authorList>
            <person name="Hosaka A.J."/>
        </authorList>
    </citation>
    <scope>NUCLEOTIDE SEQUENCE [LARGE SCALE GENOMIC DNA]</scope>
    <source>
        <tissue evidence="6">Young leaves</tissue>
    </source>
</reference>
<accession>A0ABD2S7K2</accession>
<dbReference type="Pfam" id="PF03492">
    <property type="entry name" value="Methyltransf_7"/>
    <property type="match status" value="1"/>
</dbReference>
<evidence type="ECO:0000256" key="4">
    <source>
        <dbReference type="ARBA" id="ARBA00022723"/>
    </source>
</evidence>
<comment type="similarity">
    <text evidence="1">Belongs to the methyltransferase superfamily. Type-7 methyltransferase family.</text>
</comment>
<dbReference type="PANTHER" id="PTHR31009">
    <property type="entry name" value="S-ADENOSYL-L-METHIONINE:CARBOXYL METHYLTRANSFERASE FAMILY PROTEIN"/>
    <property type="match status" value="1"/>
</dbReference>
<dbReference type="AlphaFoldDB" id="A0ABD2S7K2"/>
<evidence type="ECO:0000256" key="2">
    <source>
        <dbReference type="ARBA" id="ARBA00022603"/>
    </source>
</evidence>
<dbReference type="InterPro" id="IPR042086">
    <property type="entry name" value="MeTrfase_capping"/>
</dbReference>
<gene>
    <name evidence="6" type="ORF">AABB24_028275</name>
</gene>
<dbReference type="GO" id="GO:0032259">
    <property type="term" value="P:methylation"/>
    <property type="evidence" value="ECO:0007669"/>
    <property type="project" value="UniProtKB-KW"/>
</dbReference>
<dbReference type="Proteomes" id="UP001627284">
    <property type="component" value="Unassembled WGS sequence"/>
</dbReference>
<evidence type="ECO:0000313" key="6">
    <source>
        <dbReference type="EMBL" id="KAL3339592.1"/>
    </source>
</evidence>
<dbReference type="GO" id="GO:0008168">
    <property type="term" value="F:methyltransferase activity"/>
    <property type="evidence" value="ECO:0007669"/>
    <property type="project" value="UniProtKB-KW"/>
</dbReference>
<protein>
    <submittedName>
        <fullName evidence="6">Uncharacterized protein</fullName>
    </submittedName>
</protein>
<comment type="caution">
    <text evidence="6">The sequence shown here is derived from an EMBL/GenBank/DDBJ whole genome shotgun (WGS) entry which is preliminary data.</text>
</comment>
<dbReference type="InterPro" id="IPR029063">
    <property type="entry name" value="SAM-dependent_MTases_sf"/>
</dbReference>
<proteinExistence type="inferred from homology"/>
<organism evidence="6 7">
    <name type="scientific">Solanum stoloniferum</name>
    <dbReference type="NCBI Taxonomy" id="62892"/>
    <lineage>
        <taxon>Eukaryota</taxon>
        <taxon>Viridiplantae</taxon>
        <taxon>Streptophyta</taxon>
        <taxon>Embryophyta</taxon>
        <taxon>Tracheophyta</taxon>
        <taxon>Spermatophyta</taxon>
        <taxon>Magnoliopsida</taxon>
        <taxon>eudicotyledons</taxon>
        <taxon>Gunneridae</taxon>
        <taxon>Pentapetalae</taxon>
        <taxon>asterids</taxon>
        <taxon>lamiids</taxon>
        <taxon>Solanales</taxon>
        <taxon>Solanaceae</taxon>
        <taxon>Solanoideae</taxon>
        <taxon>Solaneae</taxon>
        <taxon>Solanum</taxon>
    </lineage>
</organism>
<sequence length="170" mass="19932">MSNMRDFVTFLKYRSKELMKNGRMVLTMLGRKNEDRFSQGCFYEWELLATTLKLLITQESIDEEKVDSFNISLYKPSPAEVMYIVEKERSFTIDVLKTSDIQRNSCDDEKYNMIKSFRSVAEPLLVSHFGHDELNMDKVFHKYNEVIANDCKVIEKIMFVNVTVSLAKIN</sequence>
<dbReference type="Gene3D" id="3.40.50.150">
    <property type="entry name" value="Vaccinia Virus protein VP39"/>
    <property type="match status" value="1"/>
</dbReference>
<keyword evidence="3" id="KW-0808">Transferase</keyword>
<evidence type="ECO:0000256" key="5">
    <source>
        <dbReference type="ARBA" id="ARBA00022842"/>
    </source>
</evidence>
<dbReference type="SUPFAM" id="SSF53335">
    <property type="entry name" value="S-adenosyl-L-methionine-dependent methyltransferases"/>
    <property type="match status" value="1"/>
</dbReference>
<keyword evidence="4" id="KW-0479">Metal-binding</keyword>
<dbReference type="Gene3D" id="1.10.1200.270">
    <property type="entry name" value="Methyltransferase, alpha-helical capping domain"/>
    <property type="match status" value="1"/>
</dbReference>